<evidence type="ECO:0000256" key="1">
    <source>
        <dbReference type="SAM" id="Phobius"/>
    </source>
</evidence>
<feature type="transmembrane region" description="Helical" evidence="1">
    <location>
        <begin position="42"/>
        <end position="59"/>
    </location>
</feature>
<dbReference type="Proteomes" id="UP000640725">
    <property type="component" value="Unassembled WGS sequence"/>
</dbReference>
<comment type="caution">
    <text evidence="2">The sequence shown here is derived from an EMBL/GenBank/DDBJ whole genome shotgun (WGS) entry which is preliminary data.</text>
</comment>
<organism evidence="2 3">
    <name type="scientific">Planktothrix mougeotii LEGE 06226</name>
    <dbReference type="NCBI Taxonomy" id="1828728"/>
    <lineage>
        <taxon>Bacteria</taxon>
        <taxon>Bacillati</taxon>
        <taxon>Cyanobacteriota</taxon>
        <taxon>Cyanophyceae</taxon>
        <taxon>Oscillatoriophycideae</taxon>
        <taxon>Oscillatoriales</taxon>
        <taxon>Microcoleaceae</taxon>
        <taxon>Planktothrix</taxon>
    </lineage>
</organism>
<evidence type="ECO:0000313" key="2">
    <source>
        <dbReference type="EMBL" id="MBE9144468.1"/>
    </source>
</evidence>
<reference evidence="2 3" key="1">
    <citation type="submission" date="2020-10" db="EMBL/GenBank/DDBJ databases">
        <authorList>
            <person name="Castelo-Branco R."/>
            <person name="Eusebio N."/>
            <person name="Adriana R."/>
            <person name="Vieira A."/>
            <person name="Brugerolle De Fraissinette N."/>
            <person name="Rezende De Castro R."/>
            <person name="Schneider M.P."/>
            <person name="Vasconcelos V."/>
            <person name="Leao P.N."/>
        </authorList>
    </citation>
    <scope>NUCLEOTIDE SEQUENCE [LARGE SCALE GENOMIC DNA]</scope>
    <source>
        <strain evidence="2 3">LEGE 06226</strain>
    </source>
</reference>
<evidence type="ECO:0000313" key="3">
    <source>
        <dbReference type="Proteomes" id="UP000640725"/>
    </source>
</evidence>
<protein>
    <recommendedName>
        <fullName evidence="4">EamA domain-containing protein</fullName>
    </recommendedName>
</protein>
<dbReference type="Pfam" id="PF02694">
    <property type="entry name" value="UPF0060"/>
    <property type="match status" value="1"/>
</dbReference>
<dbReference type="InterPro" id="IPR003844">
    <property type="entry name" value="UPF0060"/>
</dbReference>
<keyword evidence="1" id="KW-1133">Transmembrane helix</keyword>
<name>A0ABR9UDC5_9CYAN</name>
<feature type="transmembrane region" description="Helical" evidence="1">
    <location>
        <begin position="12"/>
        <end position="30"/>
    </location>
</feature>
<keyword evidence="1" id="KW-0812">Transmembrane</keyword>
<evidence type="ECO:0008006" key="4">
    <source>
        <dbReference type="Google" id="ProtNLM"/>
    </source>
</evidence>
<sequence>MSFSKLILKIQFSFLLITDKSVNILLYFWLQVEGVKPDQWDLLGATICLVGTMIILFAPHRNPV</sequence>
<accession>A0ABR9UDC5</accession>
<gene>
    <name evidence="2" type="ORF">IQ236_14750</name>
</gene>
<keyword evidence="1" id="KW-0472">Membrane</keyword>
<keyword evidence="3" id="KW-1185">Reference proteome</keyword>
<dbReference type="EMBL" id="JADEWU010000032">
    <property type="protein sequence ID" value="MBE9144468.1"/>
    <property type="molecule type" value="Genomic_DNA"/>
</dbReference>
<proteinExistence type="predicted"/>